<name>A0A1I6FV81_9RHOB</name>
<evidence type="ECO:0008006" key="3">
    <source>
        <dbReference type="Google" id="ProtNLM"/>
    </source>
</evidence>
<dbReference type="PIRSF" id="PIRSF012608">
    <property type="entry name" value="UCP012608"/>
    <property type="match status" value="1"/>
</dbReference>
<evidence type="ECO:0000313" key="2">
    <source>
        <dbReference type="Proteomes" id="UP000199478"/>
    </source>
</evidence>
<dbReference type="AlphaFoldDB" id="A0A1I6FV81"/>
<dbReference type="Pfam" id="PF10094">
    <property type="entry name" value="DUF2332"/>
    <property type="match status" value="1"/>
</dbReference>
<keyword evidence="2" id="KW-1185">Reference proteome</keyword>
<organism evidence="1 2">
    <name type="scientific">Yoonia tamlensis</name>
    <dbReference type="NCBI Taxonomy" id="390270"/>
    <lineage>
        <taxon>Bacteria</taxon>
        <taxon>Pseudomonadati</taxon>
        <taxon>Pseudomonadota</taxon>
        <taxon>Alphaproteobacteria</taxon>
        <taxon>Rhodobacterales</taxon>
        <taxon>Paracoccaceae</taxon>
        <taxon>Yoonia</taxon>
    </lineage>
</organism>
<dbReference type="InterPro" id="IPR011200">
    <property type="entry name" value="UCP012608"/>
</dbReference>
<accession>A0A1I6FV81</accession>
<dbReference type="STRING" id="390270.SAMN04488005_0556"/>
<dbReference type="Proteomes" id="UP000199478">
    <property type="component" value="Unassembled WGS sequence"/>
</dbReference>
<protein>
    <recommendedName>
        <fullName evidence="3">DUF2332 domain-containing protein</fullName>
    </recommendedName>
</protein>
<dbReference type="RefSeq" id="WP_090196142.1">
    <property type="nucleotide sequence ID" value="NZ_FOYP01000001.1"/>
</dbReference>
<dbReference type="OrthoDB" id="7666987at2"/>
<sequence length="345" mass="37530">MIPPHVKDAFLYQAASCDDLGSPFMAQLMRLCATRDWPDCAITDRIFTWQGDLHPSGQSVPLRLAGALHACKLSGDAMLAQVYPPNNTDDTVLWDAVCDAILRAPDTINTHLDQAPQTNEVRRSAVLIAAGHVLSDRFGLPIRISELGASAGLNLYWDQYGLDIDGTIFGAADPALVLRPDWTGSPPPPTRPDVIARAGVDLNPLDPQADAQRLQSYLWADQPTRMTLTRAAIATAKTPVTKGDAIDWLNGQLDHHHGQLHMIYSTVAWQYFPADKQAQGTAIIEQAGRTATSDSPLAWFTMETDGNAPGAALTLRLWPGDLTIALGRADFHGRWVRWDGIASAD</sequence>
<evidence type="ECO:0000313" key="1">
    <source>
        <dbReference type="EMBL" id="SFR33821.1"/>
    </source>
</evidence>
<dbReference type="EMBL" id="FOYP01000001">
    <property type="protein sequence ID" value="SFR33821.1"/>
    <property type="molecule type" value="Genomic_DNA"/>
</dbReference>
<gene>
    <name evidence="1" type="ORF">SAMN04488005_0556</name>
</gene>
<proteinExistence type="predicted"/>
<reference evidence="2" key="1">
    <citation type="submission" date="2016-10" db="EMBL/GenBank/DDBJ databases">
        <authorList>
            <person name="Varghese N."/>
            <person name="Submissions S."/>
        </authorList>
    </citation>
    <scope>NUCLEOTIDE SEQUENCE [LARGE SCALE GENOMIC DNA]</scope>
    <source>
        <strain evidence="2">DSM 26879</strain>
    </source>
</reference>